<keyword evidence="2" id="KW-0677">Repeat</keyword>
<dbReference type="InterPro" id="IPR003644">
    <property type="entry name" value="Calx_beta"/>
</dbReference>
<feature type="transmembrane region" description="Helical" evidence="4">
    <location>
        <begin position="854"/>
        <end position="876"/>
    </location>
</feature>
<proteinExistence type="predicted"/>
<evidence type="ECO:0000313" key="8">
    <source>
        <dbReference type="EnsemblProtists" id="EKX44701"/>
    </source>
</evidence>
<dbReference type="Gene3D" id="2.60.40.10">
    <property type="entry name" value="Immunoglobulins"/>
    <property type="match status" value="1"/>
</dbReference>
<dbReference type="InterPro" id="IPR002909">
    <property type="entry name" value="IPT_dom"/>
</dbReference>
<evidence type="ECO:0000256" key="1">
    <source>
        <dbReference type="ARBA" id="ARBA00022729"/>
    </source>
</evidence>
<organism evidence="7">
    <name type="scientific">Guillardia theta (strain CCMP2712)</name>
    <name type="common">Cryptophyte</name>
    <dbReference type="NCBI Taxonomy" id="905079"/>
    <lineage>
        <taxon>Eukaryota</taxon>
        <taxon>Cryptophyceae</taxon>
        <taxon>Pyrenomonadales</taxon>
        <taxon>Geminigeraceae</taxon>
        <taxon>Guillardia</taxon>
    </lineage>
</organism>
<dbReference type="Proteomes" id="UP000011087">
    <property type="component" value="Unassembled WGS sequence"/>
</dbReference>
<reference evidence="9" key="2">
    <citation type="submission" date="2012-11" db="EMBL/GenBank/DDBJ databases">
        <authorList>
            <person name="Kuo A."/>
            <person name="Curtis B.A."/>
            <person name="Tanifuji G."/>
            <person name="Burki F."/>
            <person name="Gruber A."/>
            <person name="Irimia M."/>
            <person name="Maruyama S."/>
            <person name="Arias M.C."/>
            <person name="Ball S.G."/>
            <person name="Gile G.H."/>
            <person name="Hirakawa Y."/>
            <person name="Hopkins J.F."/>
            <person name="Rensing S.A."/>
            <person name="Schmutz J."/>
            <person name="Symeonidi A."/>
            <person name="Elias M."/>
            <person name="Eveleigh R.J."/>
            <person name="Herman E.K."/>
            <person name="Klute M.J."/>
            <person name="Nakayama T."/>
            <person name="Obornik M."/>
            <person name="Reyes-Prieto A."/>
            <person name="Armbrust E.V."/>
            <person name="Aves S.J."/>
            <person name="Beiko R.G."/>
            <person name="Coutinho P."/>
            <person name="Dacks J.B."/>
            <person name="Durnford D.G."/>
            <person name="Fast N.M."/>
            <person name="Green B.R."/>
            <person name="Grisdale C."/>
            <person name="Hempe F."/>
            <person name="Henrissat B."/>
            <person name="Hoppner M.P."/>
            <person name="Ishida K.-I."/>
            <person name="Kim E."/>
            <person name="Koreny L."/>
            <person name="Kroth P.G."/>
            <person name="Liu Y."/>
            <person name="Malik S.-B."/>
            <person name="Maier U.G."/>
            <person name="McRose D."/>
            <person name="Mock T."/>
            <person name="Neilson J.A."/>
            <person name="Onodera N.T."/>
            <person name="Poole A.M."/>
            <person name="Pritham E.J."/>
            <person name="Richards T.A."/>
            <person name="Rocap G."/>
            <person name="Roy S.W."/>
            <person name="Sarai C."/>
            <person name="Schaack S."/>
            <person name="Shirato S."/>
            <person name="Slamovits C.H."/>
            <person name="Spencer D.F."/>
            <person name="Suzuki S."/>
            <person name="Worden A.Z."/>
            <person name="Zauner S."/>
            <person name="Barry K."/>
            <person name="Bell C."/>
            <person name="Bharti A.K."/>
            <person name="Crow J.A."/>
            <person name="Grimwood J."/>
            <person name="Kramer R."/>
            <person name="Lindquist E."/>
            <person name="Lucas S."/>
            <person name="Salamov A."/>
            <person name="McFadden G.I."/>
            <person name="Lane C.E."/>
            <person name="Keeling P.J."/>
            <person name="Gray M.W."/>
            <person name="Grigoriev I.V."/>
            <person name="Archibald J.M."/>
        </authorList>
    </citation>
    <scope>NUCLEOTIDE SEQUENCE</scope>
    <source>
        <strain evidence="9">CCMP2712</strain>
    </source>
</reference>
<dbReference type="SUPFAM" id="SSF141072">
    <property type="entry name" value="CalX-like"/>
    <property type="match status" value="1"/>
</dbReference>
<keyword evidence="4" id="KW-0812">Transmembrane</keyword>
<dbReference type="EMBL" id="JH993003">
    <property type="protein sequence ID" value="EKX44701.1"/>
    <property type="molecule type" value="Genomic_DNA"/>
</dbReference>
<dbReference type="EnsemblProtists" id="EKX44701">
    <property type="protein sequence ID" value="EKX44701"/>
    <property type="gene ID" value="GUITHDRAFT_139625"/>
</dbReference>
<dbReference type="Pfam" id="PF01833">
    <property type="entry name" value="TIG"/>
    <property type="match status" value="1"/>
</dbReference>
<accession>L1J843</accession>
<dbReference type="KEGG" id="gtt:GUITHDRAFT_139625"/>
<dbReference type="OrthoDB" id="6436887at2759"/>
<dbReference type="GO" id="GO:0016020">
    <property type="term" value="C:membrane"/>
    <property type="evidence" value="ECO:0007669"/>
    <property type="project" value="InterPro"/>
</dbReference>
<gene>
    <name evidence="7" type="ORF">GUITHDRAFT_139625</name>
</gene>
<dbReference type="PaxDb" id="55529-EKX44701"/>
<evidence type="ECO:0000256" key="5">
    <source>
        <dbReference type="SAM" id="SignalP"/>
    </source>
</evidence>
<evidence type="ECO:0000256" key="3">
    <source>
        <dbReference type="ARBA" id="ARBA00022837"/>
    </source>
</evidence>
<evidence type="ECO:0000313" key="9">
    <source>
        <dbReference type="Proteomes" id="UP000011087"/>
    </source>
</evidence>
<evidence type="ECO:0000313" key="7">
    <source>
        <dbReference type="EMBL" id="EKX44701.1"/>
    </source>
</evidence>
<dbReference type="HOGENOM" id="CLU_320923_0_0_1"/>
<reference evidence="8" key="3">
    <citation type="submission" date="2016-03" db="UniProtKB">
        <authorList>
            <consortium name="EnsemblProtists"/>
        </authorList>
    </citation>
    <scope>IDENTIFICATION</scope>
</reference>
<feature type="domain" description="Calx-beta" evidence="6">
    <location>
        <begin position="714"/>
        <end position="819"/>
    </location>
</feature>
<sequence>MSSSRLPVLLLLAGLTCCSAQDSTLNVSMVLGVLAREWRGSGYADGGGPSYMYFPKPMTVSECQPMTGRPSICPVDQLQLILQEPPGAPVNSELKLNLTMRFYGDVFESSPGSKGYFGMPDGCRYERNHSVMAYFNASSGRVRFDIYKTTSDYLACQMNFGATSTDHMDWNTIYTSSTNPFQRCTNQNCYVNLNNVASFSGIFKVMPRTSTDPLGATYRMDLAISFPYLQSGKTSFSDYDKRFTNPYTLAQVANQPTVSSFATSSSNQIFYYSLTWSEPFHGPNDAWFMNYMARITSIDPPFGPQEGGTYITVYGADFPSTDATHTRNASIVLYHSGAAGEPRACCESQRLSNSQYLCRLPRVSCLNNNPSFPCPQPGQIFQNQSVAIGIRPNVKGYDGTILSSKLDDFIEYEGTWELVDEDVYGGKYIPSTSRFTITQTEPGIYNVTIPAIMSPGSGVCDRATNLKNVSFIAAIDRSTDPYSASSPLSITSCIDQTGTCSTTDRISIRSTCNQLYWSLGQITSTLPAGQTVQIHQWNTRSLCERRMRCVAGPCKWTYLAQVLESQRMFQRRTASPQVGIYTQYPTSDFDVQGFLKELAILINAQDYRRLQLVTLQSTASLLKPSLGSLFAVRTYQKSTAALCIPNAIGGACADFNMIIYIVSEGPAGLPAQVSLNNLTARAQAATGDPALRMLNIMNVYVDQGIDPEDTTARLVNTIKVQYPGFLQFETTMLRVKELVWSYAKLGVTRTGGSDLSVTVRYETVQLNGTFAAQGLGVDYVSKQGQLRWRQGDSSTKYIIIPIYDDILMEQNEFLQVRIFQAVNATLISDPQFATVTIVGMNDIPTPGFIPNMQAIIGAVCGAASTLPCVLFAARLIRSFRKGKTKRGELMEQDFMDGNDGSAAF</sequence>
<dbReference type="GO" id="GO:0007154">
    <property type="term" value="P:cell communication"/>
    <property type="evidence" value="ECO:0007669"/>
    <property type="project" value="InterPro"/>
</dbReference>
<dbReference type="AlphaFoldDB" id="L1J843"/>
<dbReference type="GeneID" id="17301415"/>
<keyword evidence="4" id="KW-1133">Transmembrane helix</keyword>
<dbReference type="CDD" id="cd00603">
    <property type="entry name" value="IPT_PCSR"/>
    <property type="match status" value="1"/>
</dbReference>
<keyword evidence="1 5" id="KW-0732">Signal</keyword>
<dbReference type="InterPro" id="IPR013783">
    <property type="entry name" value="Ig-like_fold"/>
</dbReference>
<dbReference type="InterPro" id="IPR038081">
    <property type="entry name" value="CalX-like_sf"/>
</dbReference>
<dbReference type="RefSeq" id="XP_005831681.1">
    <property type="nucleotide sequence ID" value="XM_005831624.1"/>
</dbReference>
<evidence type="ECO:0000256" key="2">
    <source>
        <dbReference type="ARBA" id="ARBA00022737"/>
    </source>
</evidence>
<evidence type="ECO:0000259" key="6">
    <source>
        <dbReference type="SMART" id="SM00237"/>
    </source>
</evidence>
<dbReference type="SMART" id="SM00237">
    <property type="entry name" value="Calx_beta"/>
    <property type="match status" value="1"/>
</dbReference>
<reference evidence="7 9" key="1">
    <citation type="journal article" date="2012" name="Nature">
        <title>Algal genomes reveal evolutionary mosaicism and the fate of nucleomorphs.</title>
        <authorList>
            <consortium name="DOE Joint Genome Institute"/>
            <person name="Curtis B.A."/>
            <person name="Tanifuji G."/>
            <person name="Burki F."/>
            <person name="Gruber A."/>
            <person name="Irimia M."/>
            <person name="Maruyama S."/>
            <person name="Arias M.C."/>
            <person name="Ball S.G."/>
            <person name="Gile G.H."/>
            <person name="Hirakawa Y."/>
            <person name="Hopkins J.F."/>
            <person name="Kuo A."/>
            <person name="Rensing S.A."/>
            <person name="Schmutz J."/>
            <person name="Symeonidi A."/>
            <person name="Elias M."/>
            <person name="Eveleigh R.J."/>
            <person name="Herman E.K."/>
            <person name="Klute M.J."/>
            <person name="Nakayama T."/>
            <person name="Obornik M."/>
            <person name="Reyes-Prieto A."/>
            <person name="Armbrust E.V."/>
            <person name="Aves S.J."/>
            <person name="Beiko R.G."/>
            <person name="Coutinho P."/>
            <person name="Dacks J.B."/>
            <person name="Durnford D.G."/>
            <person name="Fast N.M."/>
            <person name="Green B.R."/>
            <person name="Grisdale C.J."/>
            <person name="Hempel F."/>
            <person name="Henrissat B."/>
            <person name="Hoppner M.P."/>
            <person name="Ishida K."/>
            <person name="Kim E."/>
            <person name="Koreny L."/>
            <person name="Kroth P.G."/>
            <person name="Liu Y."/>
            <person name="Malik S.B."/>
            <person name="Maier U.G."/>
            <person name="McRose D."/>
            <person name="Mock T."/>
            <person name="Neilson J.A."/>
            <person name="Onodera N.T."/>
            <person name="Poole A.M."/>
            <person name="Pritham E.J."/>
            <person name="Richards T.A."/>
            <person name="Rocap G."/>
            <person name="Roy S.W."/>
            <person name="Sarai C."/>
            <person name="Schaack S."/>
            <person name="Shirato S."/>
            <person name="Slamovits C.H."/>
            <person name="Spencer D.F."/>
            <person name="Suzuki S."/>
            <person name="Worden A.Z."/>
            <person name="Zauner S."/>
            <person name="Barry K."/>
            <person name="Bell C."/>
            <person name="Bharti A.K."/>
            <person name="Crow J.A."/>
            <person name="Grimwood J."/>
            <person name="Kramer R."/>
            <person name="Lindquist E."/>
            <person name="Lucas S."/>
            <person name="Salamov A."/>
            <person name="McFadden G.I."/>
            <person name="Lane C.E."/>
            <person name="Keeling P.J."/>
            <person name="Gray M.W."/>
            <person name="Grigoriev I.V."/>
            <person name="Archibald J.M."/>
        </authorList>
    </citation>
    <scope>NUCLEOTIDE SEQUENCE</scope>
    <source>
        <strain evidence="7 9">CCMP2712</strain>
    </source>
</reference>
<name>L1J843_GUITC</name>
<dbReference type="Gene3D" id="2.60.40.2030">
    <property type="match status" value="1"/>
</dbReference>
<keyword evidence="9" id="KW-1185">Reference proteome</keyword>
<keyword evidence="3" id="KW-0106">Calcium</keyword>
<feature type="chain" id="PRO_5008770986" description="Calx-beta domain-containing protein" evidence="5">
    <location>
        <begin position="21"/>
        <end position="904"/>
    </location>
</feature>
<keyword evidence="4" id="KW-0472">Membrane</keyword>
<evidence type="ECO:0000256" key="4">
    <source>
        <dbReference type="SAM" id="Phobius"/>
    </source>
</evidence>
<dbReference type="Pfam" id="PF03160">
    <property type="entry name" value="Calx-beta"/>
    <property type="match status" value="1"/>
</dbReference>
<feature type="signal peptide" evidence="5">
    <location>
        <begin position="1"/>
        <end position="20"/>
    </location>
</feature>
<protein>
    <recommendedName>
        <fullName evidence="6">Calx-beta domain-containing protein</fullName>
    </recommendedName>
</protein>